<comment type="similarity">
    <text evidence="1 2">Belongs to the small heat shock protein (HSP20) family.</text>
</comment>
<comment type="caution">
    <text evidence="4">The sequence shown here is derived from an EMBL/GenBank/DDBJ whole genome shotgun (WGS) entry which is preliminary data.</text>
</comment>
<evidence type="ECO:0000313" key="5">
    <source>
        <dbReference type="Proteomes" id="UP000004915"/>
    </source>
</evidence>
<organism evidence="4 5">
    <name type="scientific">Mycolicibacterium thermoresistibile (strain ATCC 19527 / DSM 44167 / CIP 105390 / JCM 6362 / NCTC 10409 / 316)</name>
    <name type="common">Mycobacterium thermoresistibile</name>
    <dbReference type="NCBI Taxonomy" id="1078020"/>
    <lineage>
        <taxon>Bacteria</taxon>
        <taxon>Bacillati</taxon>
        <taxon>Actinomycetota</taxon>
        <taxon>Actinomycetes</taxon>
        <taxon>Mycobacteriales</taxon>
        <taxon>Mycobacteriaceae</taxon>
        <taxon>Mycolicibacterium</taxon>
    </lineage>
</organism>
<dbReference type="eggNOG" id="COG0071">
    <property type="taxonomic scope" value="Bacteria"/>
</dbReference>
<gene>
    <name evidence="4" type="ORF">KEK_06463</name>
</gene>
<dbReference type="InterPro" id="IPR002068">
    <property type="entry name" value="A-crystallin/Hsp20_dom"/>
</dbReference>
<keyword evidence="4" id="KW-0346">Stress response</keyword>
<accession>G7CE81</accession>
<evidence type="ECO:0000259" key="3">
    <source>
        <dbReference type="PROSITE" id="PS01031"/>
    </source>
</evidence>
<keyword evidence="5" id="KW-1185">Reference proteome</keyword>
<dbReference type="Proteomes" id="UP000004915">
    <property type="component" value="Unassembled WGS sequence"/>
</dbReference>
<dbReference type="EMBL" id="AGVE01000027">
    <property type="protein sequence ID" value="EHI13730.1"/>
    <property type="molecule type" value="Genomic_DNA"/>
</dbReference>
<evidence type="ECO:0000313" key="4">
    <source>
        <dbReference type="EMBL" id="EHI13730.1"/>
    </source>
</evidence>
<dbReference type="AlphaFoldDB" id="G7CE81"/>
<protein>
    <submittedName>
        <fullName evidence="4">Heat shock protein Hsp20</fullName>
    </submittedName>
</protein>
<dbReference type="PATRIC" id="fig|1078020.3.peg.1280"/>
<dbReference type="CDD" id="cd06464">
    <property type="entry name" value="ACD_sHsps-like"/>
    <property type="match status" value="1"/>
</dbReference>
<evidence type="ECO:0000256" key="2">
    <source>
        <dbReference type="RuleBase" id="RU003616"/>
    </source>
</evidence>
<proteinExistence type="inferred from homology"/>
<feature type="domain" description="SHSP" evidence="3">
    <location>
        <begin position="36"/>
        <end position="146"/>
    </location>
</feature>
<dbReference type="PANTHER" id="PTHR11527">
    <property type="entry name" value="HEAT-SHOCK PROTEIN 20 FAMILY MEMBER"/>
    <property type="match status" value="1"/>
</dbReference>
<sequence>MKEMIMTTVERQRAKSLFPEIADFFAGFPSWPSLRPMFDTNLMRLEDELTDDKYMVRAEIPGVDPDKDIEITVQDGRLTIRAERQEKKETNGRSEFNYGSFVRTVSLPASADEENITADYDKGILTVSVPLRETQPSPKRIEVKAGT</sequence>
<reference evidence="4 5" key="1">
    <citation type="submission" date="2011-11" db="EMBL/GenBank/DDBJ databases">
        <authorList>
            <consortium name="Tuberculosis Structural Genomics Consortium"/>
            <person name="Ioerger T.R."/>
        </authorList>
    </citation>
    <scope>NUCLEOTIDE SEQUENCE [LARGE SCALE GENOMIC DNA]</scope>
    <source>
        <strain evidence="5">ATCC 19527 / DSM 44167 / CIP 105390 / JCM 6362 / NCTC 10409 / 316</strain>
    </source>
</reference>
<dbReference type="SUPFAM" id="SSF49764">
    <property type="entry name" value="HSP20-like chaperones"/>
    <property type="match status" value="1"/>
</dbReference>
<dbReference type="InterPro" id="IPR031107">
    <property type="entry name" value="Small_HSP"/>
</dbReference>
<dbReference type="InterPro" id="IPR008978">
    <property type="entry name" value="HSP20-like_chaperone"/>
</dbReference>
<name>G7CE81_MYCT3</name>
<dbReference type="PROSITE" id="PS01031">
    <property type="entry name" value="SHSP"/>
    <property type="match status" value="1"/>
</dbReference>
<dbReference type="Pfam" id="PF00011">
    <property type="entry name" value="HSP20"/>
    <property type="match status" value="1"/>
</dbReference>
<evidence type="ECO:0000256" key="1">
    <source>
        <dbReference type="PROSITE-ProRule" id="PRU00285"/>
    </source>
</evidence>
<dbReference type="Gene3D" id="2.60.40.790">
    <property type="match status" value="1"/>
</dbReference>